<organism evidence="3 4">
    <name type="scientific">Zootermopsis nevadensis</name>
    <name type="common">Dampwood termite</name>
    <dbReference type="NCBI Taxonomy" id="136037"/>
    <lineage>
        <taxon>Eukaryota</taxon>
        <taxon>Metazoa</taxon>
        <taxon>Ecdysozoa</taxon>
        <taxon>Arthropoda</taxon>
        <taxon>Hexapoda</taxon>
        <taxon>Insecta</taxon>
        <taxon>Pterygota</taxon>
        <taxon>Neoptera</taxon>
        <taxon>Polyneoptera</taxon>
        <taxon>Dictyoptera</taxon>
        <taxon>Blattodea</taxon>
        <taxon>Blattoidea</taxon>
        <taxon>Termitoidae</taxon>
        <taxon>Termopsidae</taxon>
        <taxon>Zootermopsis</taxon>
    </lineage>
</organism>
<dbReference type="PANTHER" id="PTHR15437">
    <property type="entry name" value="TRANSCRIPTION TERMINATION FACTOR, MITOCHONDRIAL"/>
    <property type="match status" value="1"/>
</dbReference>
<evidence type="ECO:0000313" key="3">
    <source>
        <dbReference type="EMBL" id="KDR21317.1"/>
    </source>
</evidence>
<dbReference type="Pfam" id="PF02536">
    <property type="entry name" value="mTERF"/>
    <property type="match status" value="1"/>
</dbReference>
<name>A0A067RC32_ZOONE</name>
<protein>
    <submittedName>
        <fullName evidence="3">Uncharacterized protein</fullName>
    </submittedName>
</protein>
<reference evidence="3 4" key="1">
    <citation type="journal article" date="2014" name="Nat. Commun.">
        <title>Molecular traces of alternative social organization in a termite genome.</title>
        <authorList>
            <person name="Terrapon N."/>
            <person name="Li C."/>
            <person name="Robertson H.M."/>
            <person name="Ji L."/>
            <person name="Meng X."/>
            <person name="Booth W."/>
            <person name="Chen Z."/>
            <person name="Childers C.P."/>
            <person name="Glastad K.M."/>
            <person name="Gokhale K."/>
            <person name="Gowin J."/>
            <person name="Gronenberg W."/>
            <person name="Hermansen R.A."/>
            <person name="Hu H."/>
            <person name="Hunt B.G."/>
            <person name="Huylmans A.K."/>
            <person name="Khalil S.M."/>
            <person name="Mitchell R.D."/>
            <person name="Munoz-Torres M.C."/>
            <person name="Mustard J.A."/>
            <person name="Pan H."/>
            <person name="Reese J.T."/>
            <person name="Scharf M.E."/>
            <person name="Sun F."/>
            <person name="Vogel H."/>
            <person name="Xiao J."/>
            <person name="Yang W."/>
            <person name="Yang Z."/>
            <person name="Yang Z."/>
            <person name="Zhou J."/>
            <person name="Zhu J."/>
            <person name="Brent C.S."/>
            <person name="Elsik C.G."/>
            <person name="Goodisman M.A."/>
            <person name="Liberles D.A."/>
            <person name="Roe R.M."/>
            <person name="Vargo E.L."/>
            <person name="Vilcinskas A."/>
            <person name="Wang J."/>
            <person name="Bornberg-Bauer E."/>
            <person name="Korb J."/>
            <person name="Zhang G."/>
            <person name="Liebig J."/>
        </authorList>
    </citation>
    <scope>NUCLEOTIDE SEQUENCE [LARGE SCALE GENOMIC DNA]</scope>
    <source>
        <tissue evidence="3">Whole organism</tissue>
    </source>
</reference>
<gene>
    <name evidence="3" type="ORF">L798_03949</name>
</gene>
<dbReference type="OrthoDB" id="75923at2759"/>
<dbReference type="FunCoup" id="A0A067RC32">
    <property type="interactions" value="136"/>
</dbReference>
<dbReference type="InParanoid" id="A0A067RC32"/>
<dbReference type="GO" id="GO:0006393">
    <property type="term" value="P:termination of mitochondrial transcription"/>
    <property type="evidence" value="ECO:0007669"/>
    <property type="project" value="TreeGrafter"/>
</dbReference>
<keyword evidence="4" id="KW-1185">Reference proteome</keyword>
<comment type="similarity">
    <text evidence="1">Belongs to the mTERF family.</text>
</comment>
<evidence type="ECO:0000313" key="4">
    <source>
        <dbReference type="Proteomes" id="UP000027135"/>
    </source>
</evidence>
<dbReference type="OMA" id="FRYTPKS"/>
<dbReference type="STRING" id="136037.A0A067RC32"/>
<dbReference type="SMART" id="SM00733">
    <property type="entry name" value="Mterf"/>
    <property type="match status" value="4"/>
</dbReference>
<evidence type="ECO:0000256" key="2">
    <source>
        <dbReference type="ARBA" id="ARBA00022946"/>
    </source>
</evidence>
<dbReference type="GO" id="GO:0005759">
    <property type="term" value="C:mitochondrial matrix"/>
    <property type="evidence" value="ECO:0007669"/>
    <property type="project" value="TreeGrafter"/>
</dbReference>
<dbReference type="eggNOG" id="ENOG502S44V">
    <property type="taxonomic scope" value="Eukaryota"/>
</dbReference>
<dbReference type="Proteomes" id="UP000027135">
    <property type="component" value="Unassembled WGS sequence"/>
</dbReference>
<dbReference type="InterPro" id="IPR003690">
    <property type="entry name" value="MTERF"/>
</dbReference>
<dbReference type="AlphaFoldDB" id="A0A067RC32"/>
<dbReference type="GO" id="GO:0003676">
    <property type="term" value="F:nucleic acid binding"/>
    <property type="evidence" value="ECO:0007669"/>
    <property type="project" value="InterPro"/>
</dbReference>
<accession>A0A067RC32</accession>
<evidence type="ECO:0000256" key="1">
    <source>
        <dbReference type="ARBA" id="ARBA00007692"/>
    </source>
</evidence>
<keyword evidence="2" id="KW-0809">Transit peptide</keyword>
<dbReference type="PANTHER" id="PTHR15437:SF6">
    <property type="entry name" value="TRANSCRIPTION TERMINATION FACTOR, MITOCHONDRIAL"/>
    <property type="match status" value="1"/>
</dbReference>
<dbReference type="InterPro" id="IPR038538">
    <property type="entry name" value="MTERF_sf"/>
</dbReference>
<sequence>MMGSLPVFMNRIIRISTTNSVTNVGKCVPLCIRTNVGVINRSLIIRELTERDTIPNDDDIEFDYLHTGSREINRKATVSMLRGLLSCSDKQIESMVQKCPELKFVSAKNAQSNIKLFTERGVSEEILHQNPWLLKYKTDALSYKLDILKKMNLDDVAAVLPLLQFSITKLRDFAALAEKESHEFPYGNRIKYTSEKLQCTLEDVCKEFEKHKFLFYIPLDRFTTILDMLLGAGISPQYILSDMWALRYNVSNIKRRLDMAKEAQIRTLKPWMLRCSLKVFYNKLQKEVAREKLLGESSVSEYLAQQLQCDAETIEYLGSKHPPILRIHVSKLKEILDFLYREGYTSQHICQVPRILCHSLETTKSRLAQLRELGFNPTSLIVLCKSKREYAQFLEQVIRKKNR</sequence>
<dbReference type="Gene3D" id="1.25.70.10">
    <property type="entry name" value="Transcription termination factor 3, mitochondrial"/>
    <property type="match status" value="2"/>
</dbReference>
<proteinExistence type="inferred from homology"/>
<dbReference type="EMBL" id="KK852561">
    <property type="protein sequence ID" value="KDR21317.1"/>
    <property type="molecule type" value="Genomic_DNA"/>
</dbReference>